<protein>
    <submittedName>
        <fullName evidence="1">Uncharacterized protein</fullName>
    </submittedName>
</protein>
<sequence>MSCSMVRTGQTPAAYFWSHIPRAYQQLALFTRIQRQCSSTHSDPSVKSSRAGPNAIFGNLYHYGSVHEPYSKRTLPRYFLYCIESPFCLHTGGLPM</sequence>
<gene>
    <name evidence="1" type="ORF">GSB_151560</name>
</gene>
<accession>V6U0H0</accession>
<evidence type="ECO:0000313" key="1">
    <source>
        <dbReference type="EMBL" id="ESU44354.1"/>
    </source>
</evidence>
<dbReference type="VEuPathDB" id="GiardiaDB:GL50581_2102"/>
<dbReference type="OrthoDB" id="10363502at2759"/>
<dbReference type="Proteomes" id="UP000018040">
    <property type="component" value="Unassembled WGS sequence"/>
</dbReference>
<dbReference type="VEuPathDB" id="GiardiaDB:DHA2_151331"/>
<proteinExistence type="predicted"/>
<dbReference type="VEuPathDB" id="GiardiaDB:QR46_1098"/>
<dbReference type="EMBL" id="AHHH01000024">
    <property type="protein sequence ID" value="ESU44354.1"/>
    <property type="molecule type" value="Genomic_DNA"/>
</dbReference>
<reference evidence="2" key="1">
    <citation type="submission" date="2012-02" db="EMBL/GenBank/DDBJ databases">
        <title>Genome sequencing of Giardia lamblia Genotypes A2 and B isolates (DH and GS) and comparative analysis with the genomes of Genotypes A1 and E (WB and Pig).</title>
        <authorList>
            <person name="Adam R."/>
            <person name="Dahlstrom E."/>
            <person name="Martens C."/>
            <person name="Bruno D."/>
            <person name="Barbian K."/>
            <person name="Porcella S.F."/>
            <person name="Nash T."/>
        </authorList>
    </citation>
    <scope>NUCLEOTIDE SEQUENCE</scope>
    <source>
        <strain evidence="2">GS</strain>
    </source>
</reference>
<comment type="caution">
    <text evidence="1">The sequence shown here is derived from an EMBL/GenBank/DDBJ whole genome shotgun (WGS) entry which is preliminary data.</text>
</comment>
<evidence type="ECO:0000313" key="2">
    <source>
        <dbReference type="Proteomes" id="UP000018040"/>
    </source>
</evidence>
<reference evidence="1 2" key="2">
    <citation type="journal article" date="2013" name="Genome Biol. Evol.">
        <title>Genome sequencing of Giardia lamblia genotypes A2 and B isolates (DH and GS) and comparative analysis with the genomes of genotypes A1 and E (WB and Pig).</title>
        <authorList>
            <person name="Adam R.D."/>
            <person name="Dahlstrom E.W."/>
            <person name="Martens C.A."/>
            <person name="Bruno D.P."/>
            <person name="Barbian K.D."/>
            <person name="Ricklefs S.M."/>
            <person name="Hernandez M.M."/>
            <person name="Narla N.P."/>
            <person name="Patel R.B."/>
            <person name="Porcella S.F."/>
            <person name="Nash T.E."/>
        </authorList>
    </citation>
    <scope>NUCLEOTIDE SEQUENCE [LARGE SCALE GENOMIC DNA]</scope>
    <source>
        <strain evidence="1 2">GS</strain>
    </source>
</reference>
<organism evidence="1 2">
    <name type="scientific">Giardia intestinalis</name>
    <name type="common">Giardia lamblia</name>
    <dbReference type="NCBI Taxonomy" id="5741"/>
    <lineage>
        <taxon>Eukaryota</taxon>
        <taxon>Metamonada</taxon>
        <taxon>Diplomonadida</taxon>
        <taxon>Hexamitidae</taxon>
        <taxon>Giardiinae</taxon>
        <taxon>Giardia</taxon>
    </lineage>
</organism>
<name>V6U0H0_GIAIN</name>
<dbReference type="AlphaFoldDB" id="V6U0H0"/>